<evidence type="ECO:0000256" key="2">
    <source>
        <dbReference type="ARBA" id="ARBA00022737"/>
    </source>
</evidence>
<reference evidence="5 6" key="1">
    <citation type="journal article" date="2015" name="Sci. Rep.">
        <title>Chromosome-level genome map provides insights into diverse defense mechanisms in the medicinal fungus Ganoderma sinense.</title>
        <authorList>
            <person name="Zhu Y."/>
            <person name="Xu J."/>
            <person name="Sun C."/>
            <person name="Zhou S."/>
            <person name="Xu H."/>
            <person name="Nelson D.R."/>
            <person name="Qian J."/>
            <person name="Song J."/>
            <person name="Luo H."/>
            <person name="Xiang L."/>
            <person name="Li Y."/>
            <person name="Xu Z."/>
            <person name="Ji A."/>
            <person name="Wang L."/>
            <person name="Lu S."/>
            <person name="Hayward A."/>
            <person name="Sun W."/>
            <person name="Li X."/>
            <person name="Schwartz D.C."/>
            <person name="Wang Y."/>
            <person name="Chen S."/>
        </authorList>
    </citation>
    <scope>NUCLEOTIDE SEQUENCE [LARGE SCALE GENOMIC DNA]</scope>
    <source>
        <strain evidence="5 6">ZZ0214-1</strain>
    </source>
</reference>
<dbReference type="InterPro" id="IPR019775">
    <property type="entry name" value="WD40_repeat_CS"/>
</dbReference>
<gene>
    <name evidence="4" type="ORF">GSI_07695</name>
    <name evidence="5" type="ORF">GSI_07741</name>
</gene>
<keyword evidence="6" id="KW-1185">Reference proteome</keyword>
<evidence type="ECO:0000313" key="6">
    <source>
        <dbReference type="Proteomes" id="UP000230002"/>
    </source>
</evidence>
<evidence type="ECO:0000256" key="1">
    <source>
        <dbReference type="ARBA" id="ARBA00022574"/>
    </source>
</evidence>
<dbReference type="AlphaFoldDB" id="A0A2G8S8R4"/>
<keyword evidence="2" id="KW-0677">Repeat</keyword>
<dbReference type="PANTHER" id="PTHR19879">
    <property type="entry name" value="TRANSCRIPTION INITIATION FACTOR TFIID"/>
    <property type="match status" value="1"/>
</dbReference>
<keyword evidence="1 3" id="KW-0853">WD repeat</keyword>
<accession>A0A2G8S8R4</accession>
<feature type="repeat" description="WD" evidence="3">
    <location>
        <begin position="417"/>
        <end position="458"/>
    </location>
</feature>
<dbReference type="Pfam" id="PF00400">
    <property type="entry name" value="WD40"/>
    <property type="match status" value="4"/>
</dbReference>
<dbReference type="InterPro" id="IPR011047">
    <property type="entry name" value="Quinoprotein_ADH-like_sf"/>
</dbReference>
<dbReference type="STRING" id="1077348.A0A2G8S8R4"/>
<feature type="repeat" description="WD" evidence="3">
    <location>
        <begin position="171"/>
        <end position="212"/>
    </location>
</feature>
<dbReference type="InterPro" id="IPR001680">
    <property type="entry name" value="WD40_rpt"/>
</dbReference>
<dbReference type="InterPro" id="IPR015943">
    <property type="entry name" value="WD40/YVTN_repeat-like_dom_sf"/>
</dbReference>
<organism evidence="5 6">
    <name type="scientific">Ganoderma sinense ZZ0214-1</name>
    <dbReference type="NCBI Taxonomy" id="1077348"/>
    <lineage>
        <taxon>Eukaryota</taxon>
        <taxon>Fungi</taxon>
        <taxon>Dikarya</taxon>
        <taxon>Basidiomycota</taxon>
        <taxon>Agaricomycotina</taxon>
        <taxon>Agaricomycetes</taxon>
        <taxon>Polyporales</taxon>
        <taxon>Polyporaceae</taxon>
        <taxon>Ganoderma</taxon>
    </lineage>
</organism>
<dbReference type="Gene3D" id="2.130.10.10">
    <property type="entry name" value="YVTN repeat-like/Quinoprotein amine dehydrogenase"/>
    <property type="match status" value="3"/>
</dbReference>
<dbReference type="PROSITE" id="PS50294">
    <property type="entry name" value="WD_REPEATS_REGION"/>
    <property type="match status" value="2"/>
</dbReference>
<comment type="caution">
    <text evidence="5">The sequence shown here is derived from an EMBL/GenBank/DDBJ whole genome shotgun (WGS) entry which is preliminary data.</text>
</comment>
<dbReference type="SUPFAM" id="SSF50998">
    <property type="entry name" value="Quinoprotein alcohol dehydrogenase-like"/>
    <property type="match status" value="1"/>
</dbReference>
<name>A0A2G8S8R4_9APHY</name>
<dbReference type="PANTHER" id="PTHR19879:SF9">
    <property type="entry name" value="TRANSCRIPTION INITIATION FACTOR TFIID SUBUNIT 5"/>
    <property type="match status" value="1"/>
</dbReference>
<sequence length="561" mass="61677">MQVPIEVYEAVIDEASDTPASLRLLSLTCSAFLPRSRYHLFSCIIIRSVQQMESSSLLLDSCPWLPPLIRKVTLSAPVPEVNSIPNLRLLDVVPVRLLSRLPNLRALEMEMRAYEYDVEKGPWLSFHRSALWRYQKYGGRIQNLELIGAFPKLNEQGLFTFTPDRADSQDPYGHEARVNCLVASRDSKSIVTGSEDGTIIVWDAEQGTPIHEWFAAVPAGPIRSLALSPDGQRLVSVAAVYKGGGPPVVWEIGRGTGGVQKVATLEPEAGTGLACCAWSFDGALIAWVSGDGMVLVWDAQTFQPCGGPLNNSPSHAATWPYCLQFSPDSRYLGWVAKQSPAKCCLSQPLTDEPLASYFVDPDPIRQVSVPINAFSFDPDSRRIVTAHGDRGLDGPLEEHRVRIWDIATGTLLVVVGVPADTWIVNNISFSPDGLSVLSASVNGSVRIWDAESGKQKALLFEMSDYNVSPREYRCPLQTARFSSDGRYVAIASGISRPGRRFQDRGIVSLWRTSDASCVAEFIDHKAAWVLDAVFTPNGEFLASADKYGIVHIRPLARLIEH</sequence>
<dbReference type="EMBL" id="AYKW01000016">
    <property type="protein sequence ID" value="PIL30163.1"/>
    <property type="molecule type" value="Genomic_DNA"/>
</dbReference>
<evidence type="ECO:0000313" key="4">
    <source>
        <dbReference type="EMBL" id="PIL30118.1"/>
    </source>
</evidence>
<evidence type="ECO:0000256" key="3">
    <source>
        <dbReference type="PROSITE-ProRule" id="PRU00221"/>
    </source>
</evidence>
<dbReference type="PROSITE" id="PS50082">
    <property type="entry name" value="WD_REPEATS_2"/>
    <property type="match status" value="2"/>
</dbReference>
<dbReference type="Proteomes" id="UP000230002">
    <property type="component" value="Unassembled WGS sequence"/>
</dbReference>
<protein>
    <submittedName>
        <fullName evidence="5">Uncharacterized protein</fullName>
    </submittedName>
</protein>
<dbReference type="PROSITE" id="PS00678">
    <property type="entry name" value="WD_REPEATS_1"/>
    <property type="match status" value="2"/>
</dbReference>
<proteinExistence type="predicted"/>
<dbReference type="OrthoDB" id="2798901at2759"/>
<evidence type="ECO:0000313" key="5">
    <source>
        <dbReference type="EMBL" id="PIL30163.1"/>
    </source>
</evidence>
<dbReference type="SMART" id="SM00320">
    <property type="entry name" value="WD40"/>
    <property type="match status" value="6"/>
</dbReference>
<dbReference type="EMBL" id="AYKW01000016">
    <property type="protein sequence ID" value="PIL30118.1"/>
    <property type="molecule type" value="Genomic_DNA"/>
</dbReference>